<dbReference type="PANTHER" id="PTHR30173">
    <property type="entry name" value="SIGMA 19 FACTOR"/>
    <property type="match status" value="1"/>
</dbReference>
<dbReference type="Proteomes" id="UP001500928">
    <property type="component" value="Unassembled WGS sequence"/>
</dbReference>
<proteinExistence type="inferred from homology"/>
<dbReference type="InterPro" id="IPR052704">
    <property type="entry name" value="ECF_Sigma-70_Domain"/>
</dbReference>
<dbReference type="NCBIfam" id="NF007214">
    <property type="entry name" value="PRK09636.1"/>
    <property type="match status" value="1"/>
</dbReference>
<dbReference type="NCBIfam" id="TIGR02937">
    <property type="entry name" value="sigma70-ECF"/>
    <property type="match status" value="1"/>
</dbReference>
<dbReference type="SUPFAM" id="SSF88946">
    <property type="entry name" value="Sigma2 domain of RNA polymerase sigma factors"/>
    <property type="match status" value="1"/>
</dbReference>
<comment type="similarity">
    <text evidence="1">Belongs to the sigma-70 factor family. ECF subfamily.</text>
</comment>
<name>A0ABP9BMS0_9PSEU</name>
<dbReference type="Gene3D" id="3.10.450.50">
    <property type="match status" value="1"/>
</dbReference>
<keyword evidence="4" id="KW-0731">Sigma factor</keyword>
<dbReference type="SUPFAM" id="SSF54427">
    <property type="entry name" value="NTF2-like"/>
    <property type="match status" value="1"/>
</dbReference>
<comment type="subunit">
    <text evidence="2">Interacts transiently with the RNA polymerase catalytic core formed by RpoA, RpoB, RpoC and RpoZ (2 alpha, 1 beta, 1 beta' and 1 omega subunit) to form the RNA polymerase holoenzyme that can initiate transcription.</text>
</comment>
<protein>
    <submittedName>
        <fullName evidence="8">RNA polymerase sigma-70 factor</fullName>
    </submittedName>
</protein>
<feature type="domain" description="RNA polymerase sigma factor 70 region 4 type 2" evidence="7">
    <location>
        <begin position="107"/>
        <end position="156"/>
    </location>
</feature>
<dbReference type="InterPro" id="IPR014284">
    <property type="entry name" value="RNA_pol_sigma-70_dom"/>
</dbReference>
<dbReference type="RefSeq" id="WP_345418497.1">
    <property type="nucleotide sequence ID" value="NZ_BAABHO010000031.1"/>
</dbReference>
<dbReference type="InterPro" id="IPR013325">
    <property type="entry name" value="RNA_pol_sigma_r2"/>
</dbReference>
<dbReference type="Pfam" id="PF08281">
    <property type="entry name" value="Sigma70_r4_2"/>
    <property type="match status" value="1"/>
</dbReference>
<evidence type="ECO:0000259" key="6">
    <source>
        <dbReference type="Pfam" id="PF04542"/>
    </source>
</evidence>
<keyword evidence="9" id="KW-1185">Reference proteome</keyword>
<evidence type="ECO:0000256" key="3">
    <source>
        <dbReference type="ARBA" id="ARBA00023015"/>
    </source>
</evidence>
<dbReference type="InterPro" id="IPR013324">
    <property type="entry name" value="RNA_pol_sigma_r3/r4-like"/>
</dbReference>
<gene>
    <name evidence="8" type="ORF">GCM10023200_37680</name>
</gene>
<reference evidence="9" key="1">
    <citation type="journal article" date="2019" name="Int. J. Syst. Evol. Microbiol.">
        <title>The Global Catalogue of Microorganisms (GCM) 10K type strain sequencing project: providing services to taxonomists for standard genome sequencing and annotation.</title>
        <authorList>
            <consortium name="The Broad Institute Genomics Platform"/>
            <consortium name="The Broad Institute Genome Sequencing Center for Infectious Disease"/>
            <person name="Wu L."/>
            <person name="Ma J."/>
        </authorList>
    </citation>
    <scope>NUCLEOTIDE SEQUENCE [LARGE SCALE GENOMIC DNA]</scope>
    <source>
        <strain evidence="9">JCM 17979</strain>
    </source>
</reference>
<evidence type="ECO:0000256" key="2">
    <source>
        <dbReference type="ARBA" id="ARBA00011344"/>
    </source>
</evidence>
<dbReference type="InterPro" id="IPR007627">
    <property type="entry name" value="RNA_pol_sigma70_r2"/>
</dbReference>
<evidence type="ECO:0000259" key="7">
    <source>
        <dbReference type="Pfam" id="PF08281"/>
    </source>
</evidence>
<organism evidence="8 9">
    <name type="scientific">Actinomycetospora chlora</name>
    <dbReference type="NCBI Taxonomy" id="663608"/>
    <lineage>
        <taxon>Bacteria</taxon>
        <taxon>Bacillati</taxon>
        <taxon>Actinomycetota</taxon>
        <taxon>Actinomycetes</taxon>
        <taxon>Pseudonocardiales</taxon>
        <taxon>Pseudonocardiaceae</taxon>
        <taxon>Actinomycetospora</taxon>
    </lineage>
</organism>
<dbReference type="SUPFAM" id="SSF88659">
    <property type="entry name" value="Sigma3 and sigma4 domains of RNA polymerase sigma factors"/>
    <property type="match status" value="1"/>
</dbReference>
<sequence>MTDPLAEHRPLAVAVAYRMLGSVADAEDVAQETLLRVHRELSAGTELTSPRGFVTAVATRLAIDRLRREKRRREEYIGPWLPEPMLVDTTVDVAGAAELADSLSTAFLVVLERLNPVERAVFLLRDVFDLPFAEVADVVGRSETNCRQILVRARRHVHDDRSRFATSGADRDALASRFFAAAQEGDVAGLVALLAEDATLTGDGGGKAMAFTEPLSGATTIARVLSAIFRRGRALGAQTELVTLNGQTGLLGRDPDGRIVFAMTLDIAEGRVEGILSLVNPDKLAHLGPVSDLGLRGWRRD</sequence>
<keyword evidence="5" id="KW-0804">Transcription</keyword>
<evidence type="ECO:0000256" key="1">
    <source>
        <dbReference type="ARBA" id="ARBA00010641"/>
    </source>
</evidence>
<dbReference type="InterPro" id="IPR036388">
    <property type="entry name" value="WH-like_DNA-bd_sf"/>
</dbReference>
<dbReference type="InterPro" id="IPR032710">
    <property type="entry name" value="NTF2-like_dom_sf"/>
</dbReference>
<dbReference type="Gene3D" id="1.10.1740.10">
    <property type="match status" value="1"/>
</dbReference>
<dbReference type="PANTHER" id="PTHR30173:SF36">
    <property type="entry name" value="ECF RNA POLYMERASE SIGMA FACTOR SIGJ"/>
    <property type="match status" value="1"/>
</dbReference>
<evidence type="ECO:0000256" key="4">
    <source>
        <dbReference type="ARBA" id="ARBA00023082"/>
    </source>
</evidence>
<dbReference type="Gene3D" id="1.10.10.10">
    <property type="entry name" value="Winged helix-like DNA-binding domain superfamily/Winged helix DNA-binding domain"/>
    <property type="match status" value="1"/>
</dbReference>
<accession>A0ABP9BMS0</accession>
<evidence type="ECO:0000313" key="8">
    <source>
        <dbReference type="EMBL" id="GAA4797838.1"/>
    </source>
</evidence>
<dbReference type="InterPro" id="IPR013249">
    <property type="entry name" value="RNA_pol_sigma70_r4_t2"/>
</dbReference>
<comment type="caution">
    <text evidence="8">The sequence shown here is derived from an EMBL/GenBank/DDBJ whole genome shotgun (WGS) entry which is preliminary data.</text>
</comment>
<evidence type="ECO:0000256" key="5">
    <source>
        <dbReference type="ARBA" id="ARBA00023163"/>
    </source>
</evidence>
<keyword evidence="3" id="KW-0805">Transcription regulation</keyword>
<evidence type="ECO:0000313" key="9">
    <source>
        <dbReference type="Proteomes" id="UP001500928"/>
    </source>
</evidence>
<dbReference type="EMBL" id="BAABHO010000031">
    <property type="protein sequence ID" value="GAA4797838.1"/>
    <property type="molecule type" value="Genomic_DNA"/>
</dbReference>
<dbReference type="CDD" id="cd06171">
    <property type="entry name" value="Sigma70_r4"/>
    <property type="match status" value="1"/>
</dbReference>
<feature type="domain" description="RNA polymerase sigma-70 region 2" evidence="6">
    <location>
        <begin position="7"/>
        <end position="72"/>
    </location>
</feature>
<dbReference type="Pfam" id="PF04542">
    <property type="entry name" value="Sigma70_r2"/>
    <property type="match status" value="1"/>
</dbReference>